<dbReference type="Pfam" id="PF01253">
    <property type="entry name" value="SUI1"/>
    <property type="match status" value="1"/>
</dbReference>
<dbReference type="Proteomes" id="UP001359485">
    <property type="component" value="Unassembled WGS sequence"/>
</dbReference>
<dbReference type="InterPro" id="IPR039759">
    <property type="entry name" value="eIF2D_SUI1"/>
</dbReference>
<dbReference type="Gene3D" id="3.10.400.20">
    <property type="match status" value="1"/>
</dbReference>
<dbReference type="Gene3D" id="3.30.780.10">
    <property type="entry name" value="SUI1-like domain"/>
    <property type="match status" value="1"/>
</dbReference>
<feature type="domain" description="DM2" evidence="4">
    <location>
        <begin position="371"/>
        <end position="449"/>
    </location>
</feature>
<keyword evidence="6" id="KW-1185">Reference proteome</keyword>
<dbReference type="SUPFAM" id="SSF47592">
    <property type="entry name" value="SWIB/MDM2 domain"/>
    <property type="match status" value="1"/>
</dbReference>
<accession>A0ABR1AYE4</accession>
<proteinExistence type="inferred from homology"/>
<dbReference type="InterPro" id="IPR004521">
    <property type="entry name" value="Uncharacterised_CHP00451"/>
</dbReference>
<dbReference type="InterPro" id="IPR048248">
    <property type="entry name" value="PUA_eIF2d-like"/>
</dbReference>
<dbReference type="InterPro" id="IPR036877">
    <property type="entry name" value="SUI1_dom_sf"/>
</dbReference>
<dbReference type="InterPro" id="IPR057429">
    <property type="entry name" value="WH_eIF2D"/>
</dbReference>
<dbReference type="SUPFAM" id="SSF55159">
    <property type="entry name" value="eIF1-like"/>
    <property type="match status" value="1"/>
</dbReference>
<dbReference type="NCBIfam" id="TIGR00451">
    <property type="entry name" value="unchar_dom_2"/>
    <property type="match status" value="1"/>
</dbReference>
<dbReference type="InterPro" id="IPR041366">
    <property type="entry name" value="Pre-PUA"/>
</dbReference>
<dbReference type="InterPro" id="IPR015947">
    <property type="entry name" value="PUA-like_sf"/>
</dbReference>
<dbReference type="PANTHER" id="PTHR12217:SF4">
    <property type="entry name" value="EUKARYOTIC TRANSLATION INITIATION FACTOR 2D"/>
    <property type="match status" value="1"/>
</dbReference>
<evidence type="ECO:0008006" key="7">
    <source>
        <dbReference type="Google" id="ProtNLM"/>
    </source>
</evidence>
<evidence type="ECO:0000259" key="3">
    <source>
        <dbReference type="PROSITE" id="PS50296"/>
    </source>
</evidence>
<dbReference type="InterPro" id="IPR039757">
    <property type="entry name" value="EIF2D"/>
</dbReference>
<feature type="domain" description="SUI1" evidence="3">
    <location>
        <begin position="474"/>
        <end position="547"/>
    </location>
</feature>
<evidence type="ECO:0000313" key="5">
    <source>
        <dbReference type="EMBL" id="KAK6631355.1"/>
    </source>
</evidence>
<evidence type="ECO:0000313" key="6">
    <source>
        <dbReference type="Proteomes" id="UP001359485"/>
    </source>
</evidence>
<dbReference type="InterPro" id="IPR048247">
    <property type="entry name" value="eIF2D_N"/>
</dbReference>
<dbReference type="Pfam" id="PF25304">
    <property type="entry name" value="WHD_eIF2D"/>
    <property type="match status" value="1"/>
</dbReference>
<dbReference type="PROSITE" id="PS50890">
    <property type="entry name" value="PUA"/>
    <property type="match status" value="1"/>
</dbReference>
<dbReference type="Gene3D" id="1.10.245.10">
    <property type="entry name" value="SWIB/MDM2 domain"/>
    <property type="match status" value="1"/>
</dbReference>
<keyword evidence="2" id="KW-0963">Cytoplasm</keyword>
<dbReference type="CDD" id="cd11608">
    <property type="entry name" value="eIF2D_C"/>
    <property type="match status" value="1"/>
</dbReference>
<protein>
    <recommendedName>
        <fullName evidence="7">Ligatin</fullName>
    </recommendedName>
</protein>
<dbReference type="InterPro" id="IPR003121">
    <property type="entry name" value="SWIB_MDM2_domain"/>
</dbReference>
<sequence>MFKKQFKLRCQNQLKNTEKKKFGSDLISLFPALKDEDIASLINSKESVVRIKVTTFKDEEVDIYCVNKIPMYIEVVDSNVRLPTVFMLWKFPDMVPVYTISEPVLDKLKNGADLFFPGIYKEGLLHCDVNFKKKDPIGVNLISNKAAVAVGVSLCDKSDVVDPNLNKDVGKLLKIYHTAGDYLFKMQNNSSLMQLGPPSWTVINNQATTLDSNAVEELSTEKVVAKEVDQGEENLSQMVLNESKLAELKEPEPEKDVNSELLEYCFMKSVKTIPKTLYPILPATFYGKYILANLPEGKSLNLKKTRWKKFSVFLQEKSLEGIIKLQQLPKNEFTIASGNSDHPLVKSFVDPYNVVSVVIDSKGDNKPVIQQVYFVSAASLPFFAKFGLKKHDELTKNDVRNHLNDYIKSENLADPTRPEFIVLDPILNQVLKGENVISRGNLLAGLLDKMSVQHKVSNCGNGETILHKGKMPLIEFETCLRTGNKKVTLISNLECYGVNVTAFSKELQHKAAASTTLIPSVPGKKGPQIQVQGNQVAVAFSILKEKYNMTDKCMKGLEKAVKSKNKK</sequence>
<evidence type="ECO:0000259" key="4">
    <source>
        <dbReference type="PROSITE" id="PS51925"/>
    </source>
</evidence>
<name>A0ABR1AYE4_POLSC</name>
<dbReference type="CDD" id="cd21156">
    <property type="entry name" value="PUA_eIF2d-like"/>
    <property type="match status" value="1"/>
</dbReference>
<comment type="caution">
    <text evidence="5">The sequence shown here is derived from an EMBL/GenBank/DDBJ whole genome shotgun (WGS) entry which is preliminary data.</text>
</comment>
<comment type="similarity">
    <text evidence="1">Belongs to the eIF2D family.</text>
</comment>
<dbReference type="Pfam" id="PF17832">
    <property type="entry name" value="Pre-PUA"/>
    <property type="match status" value="1"/>
</dbReference>
<evidence type="ECO:0000256" key="1">
    <source>
        <dbReference type="ARBA" id="ARBA00010359"/>
    </source>
</evidence>
<dbReference type="PANTHER" id="PTHR12217">
    <property type="entry name" value="EUKARYOTIC TRANSLATION INITIATION FACTOR 2D"/>
    <property type="match status" value="1"/>
</dbReference>
<organism evidence="5 6">
    <name type="scientific">Polyplax serrata</name>
    <name type="common">Common mouse louse</name>
    <dbReference type="NCBI Taxonomy" id="468196"/>
    <lineage>
        <taxon>Eukaryota</taxon>
        <taxon>Metazoa</taxon>
        <taxon>Ecdysozoa</taxon>
        <taxon>Arthropoda</taxon>
        <taxon>Hexapoda</taxon>
        <taxon>Insecta</taxon>
        <taxon>Pterygota</taxon>
        <taxon>Neoptera</taxon>
        <taxon>Paraneoptera</taxon>
        <taxon>Psocodea</taxon>
        <taxon>Troctomorpha</taxon>
        <taxon>Phthiraptera</taxon>
        <taxon>Anoplura</taxon>
        <taxon>Polyplacidae</taxon>
        <taxon>Polyplax</taxon>
    </lineage>
</organism>
<evidence type="ECO:0000256" key="2">
    <source>
        <dbReference type="ARBA" id="ARBA00022490"/>
    </source>
</evidence>
<dbReference type="SUPFAM" id="SSF88697">
    <property type="entry name" value="PUA domain-like"/>
    <property type="match status" value="1"/>
</dbReference>
<gene>
    <name evidence="5" type="ORF">RUM44_005881</name>
</gene>
<dbReference type="CDD" id="cd11610">
    <property type="entry name" value="eIF2D_N"/>
    <property type="match status" value="1"/>
</dbReference>
<dbReference type="InterPro" id="IPR001950">
    <property type="entry name" value="SUI1"/>
</dbReference>
<dbReference type="Pfam" id="PF26291">
    <property type="entry name" value="SWIB_eIF2D"/>
    <property type="match status" value="1"/>
</dbReference>
<dbReference type="EMBL" id="JAWJWF010000006">
    <property type="protein sequence ID" value="KAK6631355.1"/>
    <property type="molecule type" value="Genomic_DNA"/>
</dbReference>
<reference evidence="5 6" key="1">
    <citation type="submission" date="2023-09" db="EMBL/GenBank/DDBJ databases">
        <title>Genomes of two closely related lineages of the louse Polyplax serrata with different host specificities.</title>
        <authorList>
            <person name="Martinu J."/>
            <person name="Tarabai H."/>
            <person name="Stefka J."/>
            <person name="Hypsa V."/>
        </authorList>
    </citation>
    <scope>NUCLEOTIDE SEQUENCE [LARGE SCALE GENOMIC DNA]</scope>
    <source>
        <strain evidence="5">98ZLc_SE</strain>
    </source>
</reference>
<dbReference type="PROSITE" id="PS51925">
    <property type="entry name" value="SWIB_MDM2"/>
    <property type="match status" value="1"/>
</dbReference>
<dbReference type="InterPro" id="IPR058886">
    <property type="entry name" value="SWIB_eIF2D"/>
</dbReference>
<dbReference type="InterPro" id="IPR036885">
    <property type="entry name" value="SWIB_MDM2_dom_sf"/>
</dbReference>
<dbReference type="PROSITE" id="PS50296">
    <property type="entry name" value="SUI1"/>
    <property type="match status" value="1"/>
</dbReference>
<dbReference type="Pfam" id="PF26292">
    <property type="entry name" value="PUA_elF2D"/>
    <property type="match status" value="1"/>
</dbReference>